<keyword evidence="2" id="KW-0472">Membrane</keyword>
<proteinExistence type="predicted"/>
<feature type="transmembrane region" description="Helical" evidence="2">
    <location>
        <begin position="77"/>
        <end position="96"/>
    </location>
</feature>
<dbReference type="Proteomes" id="UP000028569">
    <property type="component" value="Chromosome"/>
</dbReference>
<dbReference type="HOGENOM" id="CLU_093751_1_0_11"/>
<dbReference type="Gene3D" id="1.10.150.320">
    <property type="entry name" value="Photosystem II 12 kDa extrinsic protein"/>
    <property type="match status" value="1"/>
</dbReference>
<dbReference type="InterPro" id="IPR004509">
    <property type="entry name" value="Competence_ComEA_HhH"/>
</dbReference>
<dbReference type="KEGG" id="bii:BINDI_0543"/>
<dbReference type="Pfam" id="PF12836">
    <property type="entry name" value="HHH_3"/>
    <property type="match status" value="1"/>
</dbReference>
<dbReference type="SUPFAM" id="SSF47781">
    <property type="entry name" value="RuvA domain 2-like"/>
    <property type="match status" value="1"/>
</dbReference>
<feature type="compositionally biased region" description="Basic and acidic residues" evidence="1">
    <location>
        <begin position="1"/>
        <end position="10"/>
    </location>
</feature>
<sequence length="255" mass="26079">MKTDPAYDGRRARRRGLPPVPVHGEHRSGNPDTKEMPPRLPPPEPPLLGRPLSSLPEAEPAGIIRDHPRLIFKPSHALAAILVLVLALATSLTLFVQQSISLAGSAPQAGEAADRATGGKPVGGKRQRSGKGIKTPAGGSGLASEPAGGIDPAATANGAMGAENVPGPASPSDAVEAPGAGTPTSQGGVSGSRVDINTATADQLQGIKGIGPVMAQRIVEHRNRAGRFSSVDQLLDIPGIGPKTLDKLRPFLVVQ</sequence>
<keyword evidence="5" id="KW-1185">Reference proteome</keyword>
<dbReference type="SMART" id="SM00278">
    <property type="entry name" value="HhH1"/>
    <property type="match status" value="2"/>
</dbReference>
<dbReference type="InterPro" id="IPR051675">
    <property type="entry name" value="Endo/Exo/Phosphatase_dom_1"/>
</dbReference>
<name>A0A087VU55_9BIFI</name>
<feature type="domain" description="Helix-hairpin-helix DNA-binding motif class 1" evidence="3">
    <location>
        <begin position="202"/>
        <end position="221"/>
    </location>
</feature>
<dbReference type="GO" id="GO:0015628">
    <property type="term" value="P:protein secretion by the type II secretion system"/>
    <property type="evidence" value="ECO:0007669"/>
    <property type="project" value="TreeGrafter"/>
</dbReference>
<keyword evidence="2" id="KW-1133">Transmembrane helix</keyword>
<gene>
    <name evidence="4" type="ORF">BINDI_0543</name>
</gene>
<evidence type="ECO:0000256" key="2">
    <source>
        <dbReference type="SAM" id="Phobius"/>
    </source>
</evidence>
<dbReference type="PANTHER" id="PTHR21180:SF32">
    <property type="entry name" value="ENDONUCLEASE_EXONUCLEASE_PHOSPHATASE FAMILY DOMAIN-CONTAINING PROTEIN 1"/>
    <property type="match status" value="1"/>
</dbReference>
<feature type="compositionally biased region" description="Basic and acidic residues" evidence="1">
    <location>
        <begin position="23"/>
        <end position="37"/>
    </location>
</feature>
<protein>
    <submittedName>
        <fullName evidence="4">Competence protein ComEA</fullName>
    </submittedName>
</protein>
<dbReference type="GO" id="GO:0003677">
    <property type="term" value="F:DNA binding"/>
    <property type="evidence" value="ECO:0007669"/>
    <property type="project" value="InterPro"/>
</dbReference>
<organism evidence="4 5">
    <name type="scientific">Bifidobacterium [indicum] DSM 20214 = LMG 11587</name>
    <dbReference type="NCBI Taxonomy" id="1341694"/>
    <lineage>
        <taxon>Bacteria</taxon>
        <taxon>Bacillati</taxon>
        <taxon>Actinomycetota</taxon>
        <taxon>Actinomycetes</taxon>
        <taxon>Bifidobacteriales</taxon>
        <taxon>Bifidobacteriaceae</taxon>
        <taxon>Bifidobacterium</taxon>
    </lineage>
</organism>
<dbReference type="InterPro" id="IPR003583">
    <property type="entry name" value="Hlx-hairpin-Hlx_DNA-bd_motif"/>
</dbReference>
<evidence type="ECO:0000313" key="4">
    <source>
        <dbReference type="EMBL" id="AIC91823.1"/>
    </source>
</evidence>
<dbReference type="RefSeq" id="WP_052108706.1">
    <property type="nucleotide sequence ID" value="NZ_CP006018.1"/>
</dbReference>
<dbReference type="OrthoDB" id="9758724at2"/>
<keyword evidence="2" id="KW-0812">Transmembrane</keyword>
<dbReference type="InterPro" id="IPR010994">
    <property type="entry name" value="RuvA_2-like"/>
</dbReference>
<reference evidence="4 5" key="1">
    <citation type="journal article" date="2014" name="Appl. Environ. Microbiol.">
        <title>Genomic encyclopedia of type strains of the genus Bifidobacterium.</title>
        <authorList>
            <person name="Milani C."/>
            <person name="Lugli G.A."/>
            <person name="Duranti S."/>
            <person name="Turroni F."/>
            <person name="Bottacini F."/>
            <person name="Mangifesta M."/>
            <person name="Sanchez B."/>
            <person name="Viappiani A."/>
            <person name="Mancabelli L."/>
            <person name="Taminiau B."/>
            <person name="Delcenserie V."/>
            <person name="Barrangou R."/>
            <person name="Margolles A."/>
            <person name="van Sinderen D."/>
            <person name="Ventura M."/>
        </authorList>
    </citation>
    <scope>NUCLEOTIDE SEQUENCE [LARGE SCALE GENOMIC DNA]</scope>
    <source>
        <strain evidence="4 5">LMG 11587</strain>
    </source>
</reference>
<feature type="region of interest" description="Disordered" evidence="1">
    <location>
        <begin position="1"/>
        <end position="54"/>
    </location>
</feature>
<accession>A0A087VU55</accession>
<dbReference type="GO" id="GO:0015627">
    <property type="term" value="C:type II protein secretion system complex"/>
    <property type="evidence" value="ECO:0007669"/>
    <property type="project" value="TreeGrafter"/>
</dbReference>
<feature type="region of interest" description="Disordered" evidence="1">
    <location>
        <begin position="104"/>
        <end position="193"/>
    </location>
</feature>
<evidence type="ECO:0000313" key="5">
    <source>
        <dbReference type="Proteomes" id="UP000028569"/>
    </source>
</evidence>
<evidence type="ECO:0000256" key="1">
    <source>
        <dbReference type="SAM" id="MobiDB-lite"/>
    </source>
</evidence>
<dbReference type="GO" id="GO:0006281">
    <property type="term" value="P:DNA repair"/>
    <property type="evidence" value="ECO:0007669"/>
    <property type="project" value="InterPro"/>
</dbReference>
<feature type="compositionally biased region" description="Pro residues" evidence="1">
    <location>
        <begin position="38"/>
        <end position="48"/>
    </location>
</feature>
<dbReference type="AlphaFoldDB" id="A0A087VU55"/>
<dbReference type="EMBL" id="CP006018">
    <property type="protein sequence ID" value="AIC91823.1"/>
    <property type="molecule type" value="Genomic_DNA"/>
</dbReference>
<evidence type="ECO:0000259" key="3">
    <source>
        <dbReference type="SMART" id="SM00278"/>
    </source>
</evidence>
<feature type="domain" description="Helix-hairpin-helix DNA-binding motif class 1" evidence="3">
    <location>
        <begin position="232"/>
        <end position="251"/>
    </location>
</feature>
<dbReference type="NCBIfam" id="TIGR00426">
    <property type="entry name" value="competence protein ComEA helix-hairpin-helix repeat region"/>
    <property type="match status" value="1"/>
</dbReference>
<dbReference type="PANTHER" id="PTHR21180">
    <property type="entry name" value="ENDONUCLEASE/EXONUCLEASE/PHOSPHATASE FAMILY DOMAIN-CONTAINING PROTEIN 1"/>
    <property type="match status" value="1"/>
</dbReference>